<dbReference type="InterPro" id="IPR050661">
    <property type="entry name" value="BglG_antiterminators"/>
</dbReference>
<organism evidence="3 4">
    <name type="scientific">Gottfriedia solisilvae</name>
    <dbReference type="NCBI Taxonomy" id="1516104"/>
    <lineage>
        <taxon>Bacteria</taxon>
        <taxon>Bacillati</taxon>
        <taxon>Bacillota</taxon>
        <taxon>Bacilli</taxon>
        <taxon>Bacillales</taxon>
        <taxon>Bacillaceae</taxon>
        <taxon>Gottfriedia</taxon>
    </lineage>
</organism>
<dbReference type="EMBL" id="BMHB01000001">
    <property type="protein sequence ID" value="GGI14622.1"/>
    <property type="molecule type" value="Genomic_DNA"/>
</dbReference>
<dbReference type="SUPFAM" id="SSF63520">
    <property type="entry name" value="PTS-regulatory domain, PRD"/>
    <property type="match status" value="2"/>
</dbReference>
<dbReference type="InterPro" id="IPR036634">
    <property type="entry name" value="PRD_sf"/>
</dbReference>
<dbReference type="PANTHER" id="PTHR30185">
    <property type="entry name" value="CRYPTIC BETA-GLUCOSIDE BGL OPERON ANTITERMINATOR"/>
    <property type="match status" value="1"/>
</dbReference>
<comment type="caution">
    <text evidence="3">The sequence shown here is derived from an EMBL/GenBank/DDBJ whole genome shotgun (WGS) entry which is preliminary data.</text>
</comment>
<accession>A0A8J3AHL6</accession>
<sequence length="283" mass="32583">MSEFYTIKKVLNNNVLIAKNPDHPEVILLGKGIGFNKAKGDQILDGVVEKMFVLKDEQKQKQYKSLIGIMDEKLAGTLQQAIYIIAEKTGSTLNEQIHIGLTDHLIYAIKRIREGYIVENPFLQETKAMYPEYFKIAEEVIELINNEIDINLPIEEVGFVTLHIVSNLSKEIVSDVNKFSQIIKELVKYIEEYLKIEIDRNSIHYSRLVRHLRFLIDRISHGQSSDESPALAIILKKEYPVCYDLAWKILKSIESSLNQKASEAEVIYLTIHLERLVQSKIKK</sequence>
<dbReference type="Gene3D" id="1.20.58.1950">
    <property type="match status" value="1"/>
</dbReference>
<proteinExistence type="predicted"/>
<keyword evidence="1" id="KW-0677">Repeat</keyword>
<dbReference type="Gene3D" id="1.20.890.100">
    <property type="match status" value="1"/>
</dbReference>
<dbReference type="Pfam" id="PF00874">
    <property type="entry name" value="PRD"/>
    <property type="match status" value="2"/>
</dbReference>
<dbReference type="InterPro" id="IPR004341">
    <property type="entry name" value="CAT_RNA-bd_dom"/>
</dbReference>
<name>A0A8J3AHL6_9BACI</name>
<evidence type="ECO:0000259" key="2">
    <source>
        <dbReference type="PROSITE" id="PS51372"/>
    </source>
</evidence>
<dbReference type="PROSITE" id="PS51372">
    <property type="entry name" value="PRD_2"/>
    <property type="match status" value="2"/>
</dbReference>
<dbReference type="InterPro" id="IPR036650">
    <property type="entry name" value="CAT_RNA-bd_dom_sf"/>
</dbReference>
<keyword evidence="4" id="KW-1185">Reference proteome</keyword>
<dbReference type="SMART" id="SM01061">
    <property type="entry name" value="CAT_RBD"/>
    <property type="match status" value="1"/>
</dbReference>
<dbReference type="AlphaFoldDB" id="A0A8J3AHL6"/>
<dbReference type="Gene3D" id="2.30.24.10">
    <property type="entry name" value="CAT RNA-binding domain"/>
    <property type="match status" value="1"/>
</dbReference>
<dbReference type="GO" id="GO:0006355">
    <property type="term" value="P:regulation of DNA-templated transcription"/>
    <property type="evidence" value="ECO:0007669"/>
    <property type="project" value="InterPro"/>
</dbReference>
<feature type="domain" description="PRD" evidence="2">
    <location>
        <begin position="175"/>
        <end position="283"/>
    </location>
</feature>
<dbReference type="Gene3D" id="1.10.1790.10">
    <property type="entry name" value="PRD domain"/>
    <property type="match status" value="1"/>
</dbReference>
<dbReference type="Proteomes" id="UP000626244">
    <property type="component" value="Unassembled WGS sequence"/>
</dbReference>
<evidence type="ECO:0000313" key="4">
    <source>
        <dbReference type="Proteomes" id="UP000626244"/>
    </source>
</evidence>
<dbReference type="RefSeq" id="WP_088000140.1">
    <property type="nucleotide sequence ID" value="NZ_BMHB01000001.1"/>
</dbReference>
<dbReference type="NCBIfam" id="NF047357">
    <property type="entry name" value="antiterm_GlcT"/>
    <property type="match status" value="1"/>
</dbReference>
<reference evidence="4" key="1">
    <citation type="journal article" date="2019" name="Int. J. Syst. Evol. Microbiol.">
        <title>The Global Catalogue of Microorganisms (GCM) 10K type strain sequencing project: providing services to taxonomists for standard genome sequencing and annotation.</title>
        <authorList>
            <consortium name="The Broad Institute Genomics Platform"/>
            <consortium name="The Broad Institute Genome Sequencing Center for Infectious Disease"/>
            <person name="Wu L."/>
            <person name="Ma J."/>
        </authorList>
    </citation>
    <scope>NUCLEOTIDE SEQUENCE [LARGE SCALE GENOMIC DNA]</scope>
    <source>
        <strain evidence="4">CGMCC 1.14993</strain>
    </source>
</reference>
<dbReference type="Pfam" id="PF03123">
    <property type="entry name" value="CAT_RBD"/>
    <property type="match status" value="1"/>
</dbReference>
<feature type="domain" description="PRD" evidence="2">
    <location>
        <begin position="69"/>
        <end position="174"/>
    </location>
</feature>
<gene>
    <name evidence="3" type="primary">glcT</name>
    <name evidence="3" type="ORF">GCM10007380_23860</name>
</gene>
<protein>
    <submittedName>
        <fullName evidence="3">PtsGHI operon antiterminator</fullName>
    </submittedName>
</protein>
<dbReference type="InterPro" id="IPR011608">
    <property type="entry name" value="PRD"/>
</dbReference>
<dbReference type="PANTHER" id="PTHR30185:SF16">
    <property type="entry name" value="PROTEIN GLCT"/>
    <property type="match status" value="1"/>
</dbReference>
<evidence type="ECO:0000256" key="1">
    <source>
        <dbReference type="ARBA" id="ARBA00022737"/>
    </source>
</evidence>
<evidence type="ECO:0000313" key="3">
    <source>
        <dbReference type="EMBL" id="GGI14622.1"/>
    </source>
</evidence>
<dbReference type="SUPFAM" id="SSF50151">
    <property type="entry name" value="SacY-like RNA-binding domain"/>
    <property type="match status" value="1"/>
</dbReference>
<dbReference type="OrthoDB" id="9813552at2"/>
<dbReference type="GO" id="GO:0003723">
    <property type="term" value="F:RNA binding"/>
    <property type="evidence" value="ECO:0007669"/>
    <property type="project" value="InterPro"/>
</dbReference>